<dbReference type="EMBL" id="CP092014">
    <property type="protein sequence ID" value="WFN97377.1"/>
    <property type="molecule type" value="Genomic_DNA"/>
</dbReference>
<name>A0ABY8GIM5_EDWIC</name>
<keyword evidence="1" id="KW-0472">Membrane</keyword>
<gene>
    <name evidence="3" type="ORF">MAY91_04780</name>
</gene>
<dbReference type="GeneID" id="69540340"/>
<accession>A0ABY8GIM5</accession>
<feature type="transmembrane region" description="Helical" evidence="1">
    <location>
        <begin position="68"/>
        <end position="90"/>
    </location>
</feature>
<organism evidence="3 4">
    <name type="scientific">Edwardsiella ictaluri</name>
    <dbReference type="NCBI Taxonomy" id="67780"/>
    <lineage>
        <taxon>Bacteria</taxon>
        <taxon>Pseudomonadati</taxon>
        <taxon>Pseudomonadota</taxon>
        <taxon>Gammaproteobacteria</taxon>
        <taxon>Enterobacterales</taxon>
        <taxon>Hafniaceae</taxon>
        <taxon>Edwardsiella</taxon>
    </lineage>
</organism>
<dbReference type="Proteomes" id="UP001222680">
    <property type="component" value="Chromosome"/>
</dbReference>
<feature type="transmembrane region" description="Helical" evidence="1">
    <location>
        <begin position="37"/>
        <end position="61"/>
    </location>
</feature>
<keyword evidence="2" id="KW-0732">Signal</keyword>
<evidence type="ECO:0000256" key="2">
    <source>
        <dbReference type="SAM" id="SignalP"/>
    </source>
</evidence>
<dbReference type="PIRSF" id="PIRSF016919">
    <property type="entry name" value="HupE_UreJ"/>
    <property type="match status" value="1"/>
</dbReference>
<keyword evidence="1" id="KW-0812">Transmembrane</keyword>
<reference evidence="3 4" key="1">
    <citation type="submission" date="2022-02" db="EMBL/GenBank/DDBJ databases">
        <title>Phenotypic, genotypic and serological characterization of Edwardsiella ictaluri from catfish and ornamental fish species.</title>
        <authorList>
            <person name="Rose D."/>
            <person name="Tekedar H.C."/>
            <person name="Waldbieser G.C."/>
            <person name="Aarattuthodi S."/>
            <person name="Griffin M.J."/>
        </authorList>
    </citation>
    <scope>NUCLEOTIDE SEQUENCE [LARGE SCALE GENOMIC DNA]</scope>
    <source>
        <strain evidence="3 4">13 TAL-140 K3</strain>
    </source>
</reference>
<feature type="transmembrane region" description="Helical" evidence="1">
    <location>
        <begin position="150"/>
        <end position="177"/>
    </location>
</feature>
<feature type="transmembrane region" description="Helical" evidence="1">
    <location>
        <begin position="96"/>
        <end position="114"/>
    </location>
</feature>
<feature type="signal peptide" evidence="2">
    <location>
        <begin position="1"/>
        <end position="27"/>
    </location>
</feature>
<dbReference type="InterPro" id="IPR007038">
    <property type="entry name" value="HupE_UreJ"/>
</dbReference>
<feature type="chain" id="PRO_5046723015" evidence="2">
    <location>
        <begin position="28"/>
        <end position="203"/>
    </location>
</feature>
<keyword evidence="1" id="KW-1133">Transmembrane helix</keyword>
<feature type="transmembrane region" description="Helical" evidence="1">
    <location>
        <begin position="184"/>
        <end position="202"/>
    </location>
</feature>
<evidence type="ECO:0000256" key="1">
    <source>
        <dbReference type="SAM" id="Phobius"/>
    </source>
</evidence>
<dbReference type="RefSeq" id="WP_015872701.1">
    <property type="nucleotide sequence ID" value="NZ_AP028097.1"/>
</dbReference>
<sequence>MKKLSFLSSLHGLLLLLLLCAATPTLAHTGVGATHGFWAGAYHPLSGLDHLLAMLTVGLWAAQRGGKALWGIPAAFVLTMIVGGALALVFNRVPGQAIEFGITASVLVLGLLVAARVRLPLLPSCLLVGLFALFHGYAHGMEMPADADGLSYGLGFALVTALLHGAGLTLGLLFGYIERRGVHYLTPLTGGMVAVAGGALFLL</sequence>
<evidence type="ECO:0000313" key="3">
    <source>
        <dbReference type="EMBL" id="WFN97377.1"/>
    </source>
</evidence>
<protein>
    <submittedName>
        <fullName evidence="3">HupE/UreJ family protein</fullName>
    </submittedName>
</protein>
<dbReference type="Pfam" id="PF04955">
    <property type="entry name" value="HupE_UreJ"/>
    <property type="match status" value="1"/>
</dbReference>
<evidence type="ECO:0000313" key="4">
    <source>
        <dbReference type="Proteomes" id="UP001222680"/>
    </source>
</evidence>
<keyword evidence="4" id="KW-1185">Reference proteome</keyword>
<proteinExistence type="predicted"/>
<feature type="transmembrane region" description="Helical" evidence="1">
    <location>
        <begin position="121"/>
        <end position="138"/>
    </location>
</feature>